<feature type="domain" description="Plastocyanin-like" evidence="3">
    <location>
        <begin position="282"/>
        <end position="329"/>
    </location>
</feature>
<evidence type="ECO:0000313" key="7">
    <source>
        <dbReference type="Proteomes" id="UP001210380"/>
    </source>
</evidence>
<proteinExistence type="inferred from homology"/>
<dbReference type="InterPro" id="IPR001117">
    <property type="entry name" value="Cu-oxidase_2nd"/>
</dbReference>
<dbReference type="Pfam" id="PF07731">
    <property type="entry name" value="Cu-oxidase_2"/>
    <property type="match status" value="1"/>
</dbReference>
<dbReference type="Pfam" id="PF07732">
    <property type="entry name" value="Cu-oxidase_3"/>
    <property type="match status" value="1"/>
</dbReference>
<dbReference type="Gene3D" id="2.60.40.420">
    <property type="entry name" value="Cupredoxins - blue copper proteins"/>
    <property type="match status" value="3"/>
</dbReference>
<evidence type="ECO:0000259" key="3">
    <source>
        <dbReference type="Pfam" id="PF00394"/>
    </source>
</evidence>
<organism evidence="6 7">
    <name type="scientific">Saccharopolyspora oryzae</name>
    <dbReference type="NCBI Taxonomy" id="2997343"/>
    <lineage>
        <taxon>Bacteria</taxon>
        <taxon>Bacillati</taxon>
        <taxon>Actinomycetota</taxon>
        <taxon>Actinomycetes</taxon>
        <taxon>Pseudonocardiales</taxon>
        <taxon>Pseudonocardiaceae</taxon>
        <taxon>Saccharopolyspora</taxon>
    </lineage>
</organism>
<dbReference type="InterPro" id="IPR008972">
    <property type="entry name" value="Cupredoxin"/>
</dbReference>
<comment type="similarity">
    <text evidence="1">Belongs to the multicopper oxidase family.</text>
</comment>
<dbReference type="InterPro" id="IPR045087">
    <property type="entry name" value="Cu-oxidase_fam"/>
</dbReference>
<dbReference type="InterPro" id="IPR011706">
    <property type="entry name" value="Cu-oxidase_C"/>
</dbReference>
<evidence type="ECO:0000256" key="2">
    <source>
        <dbReference type="SAM" id="MobiDB-lite"/>
    </source>
</evidence>
<dbReference type="InterPro" id="IPR011707">
    <property type="entry name" value="Cu-oxidase-like_N"/>
</dbReference>
<feature type="region of interest" description="Disordered" evidence="2">
    <location>
        <begin position="110"/>
        <end position="168"/>
    </location>
</feature>
<keyword evidence="7" id="KW-1185">Reference proteome</keyword>
<evidence type="ECO:0000313" key="6">
    <source>
        <dbReference type="EMBL" id="MDA3628533.1"/>
    </source>
</evidence>
<evidence type="ECO:0000259" key="5">
    <source>
        <dbReference type="Pfam" id="PF07732"/>
    </source>
</evidence>
<dbReference type="RefSeq" id="WP_270951461.1">
    <property type="nucleotide sequence ID" value="NZ_JAQGLA010000047.1"/>
</dbReference>
<dbReference type="Pfam" id="PF00394">
    <property type="entry name" value="Cu-oxidase"/>
    <property type="match status" value="1"/>
</dbReference>
<accession>A0ABT4V3Z5</accession>
<feature type="domain" description="Plastocyanin-like" evidence="4">
    <location>
        <begin position="415"/>
        <end position="519"/>
    </location>
</feature>
<dbReference type="SUPFAM" id="SSF49503">
    <property type="entry name" value="Cupredoxins"/>
    <property type="match status" value="3"/>
</dbReference>
<dbReference type="PANTHER" id="PTHR48267:SF1">
    <property type="entry name" value="BILIRUBIN OXIDASE"/>
    <property type="match status" value="1"/>
</dbReference>
<evidence type="ECO:0000256" key="1">
    <source>
        <dbReference type="ARBA" id="ARBA00010609"/>
    </source>
</evidence>
<feature type="domain" description="Plastocyanin-like" evidence="5">
    <location>
        <begin position="119"/>
        <end position="187"/>
    </location>
</feature>
<protein>
    <submittedName>
        <fullName evidence="6">Multicopper oxidase domain-containing protein</fullName>
    </submittedName>
</protein>
<evidence type="ECO:0000259" key="4">
    <source>
        <dbReference type="Pfam" id="PF07731"/>
    </source>
</evidence>
<reference evidence="6 7" key="1">
    <citation type="submission" date="2022-11" db="EMBL/GenBank/DDBJ databases">
        <title>Draft genome sequence of Saccharopolyspora sp. WRP15-2 isolated from rhizosphere soils of wild rice in Thailand.</title>
        <authorList>
            <person name="Duangmal K."/>
            <person name="Kammanee S."/>
            <person name="Muangham S."/>
        </authorList>
    </citation>
    <scope>NUCLEOTIDE SEQUENCE [LARGE SCALE GENOMIC DNA]</scope>
    <source>
        <strain evidence="6 7">WRP15-2</strain>
    </source>
</reference>
<comment type="caution">
    <text evidence="6">The sequence shown here is derived from an EMBL/GenBank/DDBJ whole genome shotgun (WGS) entry which is preliminary data.</text>
</comment>
<sequence length="558" mass="60587">MVGTGLFVSAAPLAPKAEAAVPCGPSPVPTFFKDEVQQPPAAKPDAPGHYTLTAHVGSHAFHSDWPAVRTLGYSTPNAAVDYLGPTITTHKGKPIDVTVVNDLPAAGTPIFPFDQPNNNNKITTHRHAGLQPAPSDGSPEPIQPEIPPGASRTNHYPNDQAAGPLWYHDHDHENTSYHVYEGLAGFMPNTDEREENFPLPKGDFAKSFAIQDKSFNPDYTLCYNHANPEFFGDLPVVNGAVAPKQQVEPRRYTFTLLNGSDSRFYRVSLKQASGPTASAPPKMTVVASDSGYLFHPAPVDELLIGPGERYKVVVDFTGHNDQNWVLSNNAPTPLGPMDDVDPTGGGIPQIMRFDVGTSTSSPDKSRIPKVLPETNNVLPPEALLARSRLRTVQAGEATPGVPQLGDKDQLLNFLDPPTETPQLNSTETWAMRNHSPDSHPIHLHMVELRLIGRWHVGQWDANGKPVPSSIGPFEPPRPYETGPKEDFVSPPDYITAWAGTFTVPGASVWHCHILSHEDGASTGGAVEMMRPLVIGNTPQTQLPRVLTQARLDQLIRQP</sequence>
<name>A0ABT4V3Z5_9PSEU</name>
<dbReference type="PANTHER" id="PTHR48267">
    <property type="entry name" value="CUPREDOXIN SUPERFAMILY PROTEIN"/>
    <property type="match status" value="1"/>
</dbReference>
<dbReference type="EMBL" id="JAQGLA010000047">
    <property type="protein sequence ID" value="MDA3628533.1"/>
    <property type="molecule type" value="Genomic_DNA"/>
</dbReference>
<dbReference type="Proteomes" id="UP001210380">
    <property type="component" value="Unassembled WGS sequence"/>
</dbReference>
<gene>
    <name evidence="6" type="ORF">OU415_24080</name>
</gene>